<comment type="similarity">
    <text evidence="2">Belongs to the importin beta family.</text>
</comment>
<comment type="subcellular location">
    <subcellularLocation>
        <location evidence="1">Nucleus</location>
    </subcellularLocation>
</comment>
<dbReference type="EMBL" id="CAJGYM010000008">
    <property type="protein sequence ID" value="CAD6188544.1"/>
    <property type="molecule type" value="Genomic_DNA"/>
</dbReference>
<dbReference type="GO" id="GO:0005634">
    <property type="term" value="C:nucleus"/>
    <property type="evidence" value="ECO:0007669"/>
    <property type="project" value="UniProtKB-SubCell"/>
</dbReference>
<dbReference type="InterPro" id="IPR011989">
    <property type="entry name" value="ARM-like"/>
</dbReference>
<dbReference type="GO" id="GO:0006606">
    <property type="term" value="P:protein import into nucleus"/>
    <property type="evidence" value="ECO:0007669"/>
    <property type="project" value="TreeGrafter"/>
</dbReference>
<feature type="domain" description="Exportin-1/Importin-beta-like" evidence="5">
    <location>
        <begin position="110"/>
        <end position="213"/>
    </location>
</feature>
<organism evidence="6 7">
    <name type="scientific">Caenorhabditis auriculariae</name>
    <dbReference type="NCBI Taxonomy" id="2777116"/>
    <lineage>
        <taxon>Eukaryota</taxon>
        <taxon>Metazoa</taxon>
        <taxon>Ecdysozoa</taxon>
        <taxon>Nematoda</taxon>
        <taxon>Chromadorea</taxon>
        <taxon>Rhabditida</taxon>
        <taxon>Rhabditina</taxon>
        <taxon>Rhabditomorpha</taxon>
        <taxon>Rhabditoidea</taxon>
        <taxon>Rhabditidae</taxon>
        <taxon>Peloderinae</taxon>
        <taxon>Caenorhabditis</taxon>
    </lineage>
</organism>
<evidence type="ECO:0000313" key="7">
    <source>
        <dbReference type="Proteomes" id="UP000835052"/>
    </source>
</evidence>
<protein>
    <recommendedName>
        <fullName evidence="5">Exportin-1/Importin-beta-like domain-containing protein</fullName>
    </recommendedName>
</protein>
<evidence type="ECO:0000256" key="4">
    <source>
        <dbReference type="ARBA" id="ARBA00023242"/>
    </source>
</evidence>
<dbReference type="OrthoDB" id="2016913at2759"/>
<dbReference type="InterPro" id="IPR013598">
    <property type="entry name" value="Exportin-1/Importin-b-like"/>
</dbReference>
<evidence type="ECO:0000259" key="5">
    <source>
        <dbReference type="Pfam" id="PF08389"/>
    </source>
</evidence>
<dbReference type="InterPro" id="IPR051345">
    <property type="entry name" value="Importin_beta-like_NTR"/>
</dbReference>
<name>A0A8S1H064_9PELO</name>
<dbReference type="Pfam" id="PF08389">
    <property type="entry name" value="Xpo1"/>
    <property type="match status" value="1"/>
</dbReference>
<dbReference type="SUPFAM" id="SSF48371">
    <property type="entry name" value="ARM repeat"/>
    <property type="match status" value="1"/>
</dbReference>
<dbReference type="Proteomes" id="UP000835052">
    <property type="component" value="Unassembled WGS sequence"/>
</dbReference>
<gene>
    <name evidence="6" type="ORF">CAUJ_LOCUS4463</name>
</gene>
<dbReference type="PANTHER" id="PTHR12363">
    <property type="entry name" value="TRANSPORTIN 3 AND IMPORTIN 13"/>
    <property type="match status" value="1"/>
</dbReference>
<dbReference type="PANTHER" id="PTHR12363:SF33">
    <property type="entry name" value="IMPORTIN-13"/>
    <property type="match status" value="1"/>
</dbReference>
<dbReference type="Gene3D" id="1.25.10.10">
    <property type="entry name" value="Leucine-rich Repeat Variant"/>
    <property type="match status" value="1"/>
</dbReference>
<sequence>MEEPFNIRQFVAWVDEFYTTTDENRRHELDTALCRFRTEFGCQETISSCVSIINSPNISAHARYFAAMSLYDIIRGRSEECISNMEILESLKVFLIDSLTNGAHIQTQSITNKLSSTLALLALYCIPDVWSEPIADLTSLWAATPELLLRVLSEMAAEFQHVKVPLTQRSLLKAELHKMTQDLIKIIGTVLSAGDATPSTRQAAIECVEQWLRLPGASLESWANVLDVVFASVADDCAALTNLFNILSDNEDIENLTQLIINICEYISTTCSQKVAEELRGDSCSEEVRALVASICGFLMKAVPTLAQNFLQASDPRLIDILSFLQAIGNWEGRFPIDERVSDLAIDFWTLLRVELNEGLPSSPKNDPNLMATVRRMYAQCLHCAVFKHMYPPWREFASYSAEDKELFDSYRVSREEIPFNAYSLVGESTLKFLNVELEGAIAGNDVNKCECVLHLWAAVSELLSEKAYEEILHCIQLLTSPSLAEVDPNDGDQQRRGNTLMSLLLQLAHLIQDHDKVVELELAIIPLILTHLERLSDPENALFALFTYVHDRSESLNVIGSTISERCYNFFMDESHPEQQRLEALKCIGHVLTKRTPKEAMEIIGHILDVHVRNDDKCEGLSDQQIMTIYSFKIKIFSALFESLRLKNQDEASLSEEPTIVLAVKEALPVFETIVEQPQSGPLVADVLMAMRSAISALPKNYLPAVFPFLARLLHTTLLSSPQAAVELAKSTVLLCGLLPGTELCDAICDWFSMFEANSTNPDIEYWLALIYAIVKKNWKTLRAHKDRSIPAIRSAINLAAYAVFNSHSPMVMKDASNVLASIATQTTADDDGEVRSLLASHGNELVKGIFQRIQTFLTRPIVESLAEVLFFFMQQFPSETRAVLNDEPYGDSQLVTAMFREIKNLRTFKQTVVRFNLAATKDLTL</sequence>
<evidence type="ECO:0000256" key="2">
    <source>
        <dbReference type="ARBA" id="ARBA00007991"/>
    </source>
</evidence>
<accession>A0A8S1H064</accession>
<evidence type="ECO:0000256" key="3">
    <source>
        <dbReference type="ARBA" id="ARBA00022448"/>
    </source>
</evidence>
<evidence type="ECO:0000313" key="6">
    <source>
        <dbReference type="EMBL" id="CAD6188544.1"/>
    </source>
</evidence>
<keyword evidence="3" id="KW-0813">Transport</keyword>
<dbReference type="AlphaFoldDB" id="A0A8S1H064"/>
<proteinExistence type="inferred from homology"/>
<dbReference type="InterPro" id="IPR016024">
    <property type="entry name" value="ARM-type_fold"/>
</dbReference>
<comment type="caution">
    <text evidence="6">The sequence shown here is derived from an EMBL/GenBank/DDBJ whole genome shotgun (WGS) entry which is preliminary data.</text>
</comment>
<reference evidence="6" key="1">
    <citation type="submission" date="2020-10" db="EMBL/GenBank/DDBJ databases">
        <authorList>
            <person name="Kikuchi T."/>
        </authorList>
    </citation>
    <scope>NUCLEOTIDE SEQUENCE</scope>
    <source>
        <strain evidence="6">NKZ352</strain>
    </source>
</reference>
<evidence type="ECO:0000256" key="1">
    <source>
        <dbReference type="ARBA" id="ARBA00004123"/>
    </source>
</evidence>
<keyword evidence="4" id="KW-0539">Nucleus</keyword>
<dbReference type="GO" id="GO:0005737">
    <property type="term" value="C:cytoplasm"/>
    <property type="evidence" value="ECO:0007669"/>
    <property type="project" value="TreeGrafter"/>
</dbReference>
<keyword evidence="7" id="KW-1185">Reference proteome</keyword>